<proteinExistence type="predicted"/>
<keyword evidence="2" id="KW-1185">Reference proteome</keyword>
<organism evidence="1 2">
    <name type="scientific">Lophium mytilinum</name>
    <dbReference type="NCBI Taxonomy" id="390894"/>
    <lineage>
        <taxon>Eukaryota</taxon>
        <taxon>Fungi</taxon>
        <taxon>Dikarya</taxon>
        <taxon>Ascomycota</taxon>
        <taxon>Pezizomycotina</taxon>
        <taxon>Dothideomycetes</taxon>
        <taxon>Pleosporomycetidae</taxon>
        <taxon>Mytilinidiales</taxon>
        <taxon>Mytilinidiaceae</taxon>
        <taxon>Lophium</taxon>
    </lineage>
</organism>
<dbReference type="EMBL" id="MU004195">
    <property type="protein sequence ID" value="KAF2491636.1"/>
    <property type="molecule type" value="Genomic_DNA"/>
</dbReference>
<dbReference type="OrthoDB" id="5379086at2759"/>
<protein>
    <submittedName>
        <fullName evidence="1">Uncharacterized protein</fullName>
    </submittedName>
</protein>
<gene>
    <name evidence="1" type="ORF">BU16DRAFT_468427</name>
</gene>
<dbReference type="Proteomes" id="UP000799750">
    <property type="component" value="Unassembled WGS sequence"/>
</dbReference>
<accession>A0A6A6QI01</accession>
<evidence type="ECO:0000313" key="2">
    <source>
        <dbReference type="Proteomes" id="UP000799750"/>
    </source>
</evidence>
<evidence type="ECO:0000313" key="1">
    <source>
        <dbReference type="EMBL" id="KAF2491636.1"/>
    </source>
</evidence>
<sequence length="455" mass="49690">MAAPAGAAGEPDMVLIGELFEEISRNPPAIEARKLLVEQYIAVGWLDAANDNVKELKQLSPGDADVKTWVTMLTKKTAKAPAPAAPKVPQAIKISAPPPVKLPANIEPAKQDFSQSYKKLQSRAKGLLGDLLHIRALQHQNGITPARTDDSAVKAIVDGRLRAVAGSKGPSSARAVARNMQAKPDDAIEIAVIDLEDMIRWLRAPHGKPSGMDNDAIREALVKRVRALAAALPENMQEHSETALMHAEHEILHTRSYVNDETMLGDRVVDIERANFWVTEDGYAWDMDELAQAITANGGIMRNPLSRQMFTPKDIRAIVQHPAGERLKALAIEQHEMSKGVRPSTIDHLDKLGKVLLEDQSSDQLPSRHAIDEFMAYCATLPEAEQKALNGLRCPARDSHTGQSYDFSIGEAVLDAKGNRVCFHKTGDFINQAAQHLRQNRGAPATAAEEKCAVM</sequence>
<reference evidence="1" key="1">
    <citation type="journal article" date="2020" name="Stud. Mycol.">
        <title>101 Dothideomycetes genomes: a test case for predicting lifestyles and emergence of pathogens.</title>
        <authorList>
            <person name="Haridas S."/>
            <person name="Albert R."/>
            <person name="Binder M."/>
            <person name="Bloem J."/>
            <person name="Labutti K."/>
            <person name="Salamov A."/>
            <person name="Andreopoulos B."/>
            <person name="Baker S."/>
            <person name="Barry K."/>
            <person name="Bills G."/>
            <person name="Bluhm B."/>
            <person name="Cannon C."/>
            <person name="Castanera R."/>
            <person name="Culley D."/>
            <person name="Daum C."/>
            <person name="Ezra D."/>
            <person name="Gonzalez J."/>
            <person name="Henrissat B."/>
            <person name="Kuo A."/>
            <person name="Liang C."/>
            <person name="Lipzen A."/>
            <person name="Lutzoni F."/>
            <person name="Magnuson J."/>
            <person name="Mondo S."/>
            <person name="Nolan M."/>
            <person name="Ohm R."/>
            <person name="Pangilinan J."/>
            <person name="Park H.-J."/>
            <person name="Ramirez L."/>
            <person name="Alfaro M."/>
            <person name="Sun H."/>
            <person name="Tritt A."/>
            <person name="Yoshinaga Y."/>
            <person name="Zwiers L.-H."/>
            <person name="Turgeon B."/>
            <person name="Goodwin S."/>
            <person name="Spatafora J."/>
            <person name="Crous P."/>
            <person name="Grigoriev I."/>
        </authorList>
    </citation>
    <scope>NUCLEOTIDE SEQUENCE</scope>
    <source>
        <strain evidence="1">CBS 269.34</strain>
    </source>
</reference>
<name>A0A6A6QI01_9PEZI</name>
<dbReference type="AlphaFoldDB" id="A0A6A6QI01"/>